<sequence>MAEGVAFVAASADCALKDAKFIDRGGAIETKTTTTILLDELVVFYLGDRCGPTDPLLLMQVTEFSCGGFVLGVTWSHGIADGTGMAQFLQAVGELARRSPSPVHHLRTGYYASRLHDPAAGPWATCGEVA</sequence>
<evidence type="ECO:0000313" key="5">
    <source>
        <dbReference type="Proteomes" id="UP000636709"/>
    </source>
</evidence>
<keyword evidence="5" id="KW-1185">Reference proteome</keyword>
<dbReference type="AlphaFoldDB" id="A0A835BI61"/>
<comment type="caution">
    <text evidence="4">The sequence shown here is derived from an EMBL/GenBank/DDBJ whole genome shotgun (WGS) entry which is preliminary data.</text>
</comment>
<dbReference type="PANTHER" id="PTHR31147:SF1">
    <property type="entry name" value="ACYL TRANSFERASE 4"/>
    <property type="match status" value="1"/>
</dbReference>
<evidence type="ECO:0000256" key="1">
    <source>
        <dbReference type="ARBA" id="ARBA00009861"/>
    </source>
</evidence>
<dbReference type="InterPro" id="IPR050898">
    <property type="entry name" value="Plant_acyltransferase"/>
</dbReference>
<organism evidence="4 5">
    <name type="scientific">Digitaria exilis</name>
    <dbReference type="NCBI Taxonomy" id="1010633"/>
    <lineage>
        <taxon>Eukaryota</taxon>
        <taxon>Viridiplantae</taxon>
        <taxon>Streptophyta</taxon>
        <taxon>Embryophyta</taxon>
        <taxon>Tracheophyta</taxon>
        <taxon>Spermatophyta</taxon>
        <taxon>Magnoliopsida</taxon>
        <taxon>Liliopsida</taxon>
        <taxon>Poales</taxon>
        <taxon>Poaceae</taxon>
        <taxon>PACMAD clade</taxon>
        <taxon>Panicoideae</taxon>
        <taxon>Panicodae</taxon>
        <taxon>Paniceae</taxon>
        <taxon>Anthephorinae</taxon>
        <taxon>Digitaria</taxon>
    </lineage>
</organism>
<dbReference type="Gene3D" id="3.30.559.10">
    <property type="entry name" value="Chloramphenicol acetyltransferase-like domain"/>
    <property type="match status" value="1"/>
</dbReference>
<protein>
    <submittedName>
        <fullName evidence="4">Uncharacterized protein</fullName>
    </submittedName>
</protein>
<evidence type="ECO:0000313" key="4">
    <source>
        <dbReference type="EMBL" id="KAF8701677.1"/>
    </source>
</evidence>
<proteinExistence type="inferred from homology"/>
<keyword evidence="2" id="KW-0808">Transferase</keyword>
<dbReference type="InterPro" id="IPR023213">
    <property type="entry name" value="CAT-like_dom_sf"/>
</dbReference>
<dbReference type="Proteomes" id="UP000636709">
    <property type="component" value="Unassembled WGS sequence"/>
</dbReference>
<reference evidence="4" key="1">
    <citation type="submission" date="2020-07" db="EMBL/GenBank/DDBJ databases">
        <title>Genome sequence and genetic diversity analysis of an under-domesticated orphan crop, white fonio (Digitaria exilis).</title>
        <authorList>
            <person name="Bennetzen J.L."/>
            <person name="Chen S."/>
            <person name="Ma X."/>
            <person name="Wang X."/>
            <person name="Yssel A.E.J."/>
            <person name="Chaluvadi S.R."/>
            <person name="Johnson M."/>
            <person name="Gangashetty P."/>
            <person name="Hamidou F."/>
            <person name="Sanogo M.D."/>
            <person name="Zwaenepoel A."/>
            <person name="Wallace J."/>
            <person name="Van De Peer Y."/>
            <person name="Van Deynze A."/>
        </authorList>
    </citation>
    <scope>NUCLEOTIDE SEQUENCE</scope>
    <source>
        <tissue evidence="4">Leaves</tissue>
    </source>
</reference>
<gene>
    <name evidence="4" type="ORF">HU200_033443</name>
</gene>
<name>A0A835BI61_9POAL</name>
<dbReference type="EMBL" id="JACEFO010001797">
    <property type="protein sequence ID" value="KAF8701677.1"/>
    <property type="molecule type" value="Genomic_DNA"/>
</dbReference>
<dbReference type="PANTHER" id="PTHR31147">
    <property type="entry name" value="ACYL TRANSFERASE 4"/>
    <property type="match status" value="1"/>
</dbReference>
<dbReference type="OrthoDB" id="632962at2759"/>
<evidence type="ECO:0000256" key="2">
    <source>
        <dbReference type="ARBA" id="ARBA00022679"/>
    </source>
</evidence>
<evidence type="ECO:0000256" key="3">
    <source>
        <dbReference type="ARBA" id="ARBA00023315"/>
    </source>
</evidence>
<dbReference type="Pfam" id="PF02458">
    <property type="entry name" value="Transferase"/>
    <property type="match status" value="1"/>
</dbReference>
<dbReference type="GO" id="GO:0016747">
    <property type="term" value="F:acyltransferase activity, transferring groups other than amino-acyl groups"/>
    <property type="evidence" value="ECO:0007669"/>
    <property type="project" value="UniProtKB-ARBA"/>
</dbReference>
<accession>A0A835BI61</accession>
<comment type="similarity">
    <text evidence="1">Belongs to the plant acyltransferase family.</text>
</comment>
<keyword evidence="3" id="KW-0012">Acyltransferase</keyword>